<comment type="subcellular location">
    <subcellularLocation>
        <location evidence="1">Membrane</location>
        <topology evidence="1">Multi-pass membrane protein</topology>
    </subcellularLocation>
</comment>
<dbReference type="PANTHER" id="PTHR10361:SF28">
    <property type="entry name" value="P3 PROTEIN-RELATED"/>
    <property type="match status" value="1"/>
</dbReference>
<dbReference type="KEGG" id="dmt:DESME_08285"/>
<accession>W0ECZ5</accession>
<evidence type="ECO:0000313" key="7">
    <source>
        <dbReference type="Proteomes" id="UP000010847"/>
    </source>
</evidence>
<dbReference type="AlphaFoldDB" id="W0ECZ5"/>
<name>W0ECZ5_9FIRM</name>
<dbReference type="EMBL" id="CP007032">
    <property type="protein sequence ID" value="AHF07069.1"/>
    <property type="molecule type" value="Genomic_DNA"/>
</dbReference>
<dbReference type="eggNOG" id="COG0385">
    <property type="taxonomic scope" value="Bacteria"/>
</dbReference>
<dbReference type="InterPro" id="IPR002657">
    <property type="entry name" value="BilAc:Na_symport/Acr3"/>
</dbReference>
<dbReference type="PANTHER" id="PTHR10361">
    <property type="entry name" value="SODIUM-BILE ACID COTRANSPORTER"/>
    <property type="match status" value="1"/>
</dbReference>
<protein>
    <submittedName>
        <fullName evidence="6">Bile acid:sodium symporter</fullName>
    </submittedName>
</protein>
<organism evidence="6 7">
    <name type="scientific">Desulfitobacterium metallireducens DSM 15288</name>
    <dbReference type="NCBI Taxonomy" id="871968"/>
    <lineage>
        <taxon>Bacteria</taxon>
        <taxon>Bacillati</taxon>
        <taxon>Bacillota</taxon>
        <taxon>Clostridia</taxon>
        <taxon>Eubacteriales</taxon>
        <taxon>Desulfitobacteriaceae</taxon>
        <taxon>Desulfitobacterium</taxon>
    </lineage>
</organism>
<evidence type="ECO:0000256" key="1">
    <source>
        <dbReference type="ARBA" id="ARBA00004141"/>
    </source>
</evidence>
<dbReference type="RefSeq" id="WP_006717154.1">
    <property type="nucleotide sequence ID" value="NZ_CP007032.1"/>
</dbReference>
<feature type="transmembrane region" description="Helical" evidence="5">
    <location>
        <begin position="165"/>
        <end position="186"/>
    </location>
</feature>
<sequence length="334" mass="36892">MLNSFAVLNRWLGKRMFFVTLIALLTGFNFNLPHFLLSQNVTLFCFIYLTFVTSLDIHFKDLLRIIKRPILPIGMLILIHAVMPIIAGGIGFLFYPQDFYTRLGFLISSVIPIGLTSIVWTGIAGGDVVLALVVVMLDTLLSPLILPAFFSVVLGQSIDVNYSQMILELIMMVALPSLAGMALNDLSKGKVDKFSQSLGGLTAKIGVFFIILVNAALISPKIVWGISILILLGVILLLMLCGYLVGYLASFALRNRTRPTVLTMIFNVGMRNINFGFVLAMTYFPVAVAIPVTLASVFNQPLASIFTWFALRNAPKEQNLIQSTQVEKEISTKY</sequence>
<evidence type="ECO:0000256" key="4">
    <source>
        <dbReference type="ARBA" id="ARBA00023136"/>
    </source>
</evidence>
<dbReference type="OrthoDB" id="1551454at2"/>
<feature type="transmembrane region" description="Helical" evidence="5">
    <location>
        <begin position="261"/>
        <end position="284"/>
    </location>
</feature>
<feature type="transmembrane region" description="Helical" evidence="5">
    <location>
        <begin position="128"/>
        <end position="153"/>
    </location>
</feature>
<evidence type="ECO:0000313" key="6">
    <source>
        <dbReference type="EMBL" id="AHF07069.1"/>
    </source>
</evidence>
<feature type="transmembrane region" description="Helical" evidence="5">
    <location>
        <begin position="224"/>
        <end position="249"/>
    </location>
</feature>
<proteinExistence type="predicted"/>
<dbReference type="InterPro" id="IPR004710">
    <property type="entry name" value="Bilac:Na_transpt"/>
</dbReference>
<dbReference type="HOGENOM" id="CLU_071795_0_0_9"/>
<keyword evidence="2 5" id="KW-0812">Transmembrane</keyword>
<evidence type="ECO:0000256" key="2">
    <source>
        <dbReference type="ARBA" id="ARBA00022692"/>
    </source>
</evidence>
<dbReference type="STRING" id="871968.DESME_08285"/>
<evidence type="ECO:0000256" key="5">
    <source>
        <dbReference type="SAM" id="Phobius"/>
    </source>
</evidence>
<feature type="transmembrane region" description="Helical" evidence="5">
    <location>
        <begin position="12"/>
        <end position="30"/>
    </location>
</feature>
<dbReference type="Gene3D" id="1.20.1530.20">
    <property type="match status" value="1"/>
</dbReference>
<keyword evidence="3 5" id="KW-1133">Transmembrane helix</keyword>
<keyword evidence="4 5" id="KW-0472">Membrane</keyword>
<dbReference type="GO" id="GO:0016020">
    <property type="term" value="C:membrane"/>
    <property type="evidence" value="ECO:0007669"/>
    <property type="project" value="UniProtKB-SubCell"/>
</dbReference>
<feature type="transmembrane region" description="Helical" evidence="5">
    <location>
        <begin position="70"/>
        <end position="94"/>
    </location>
</feature>
<feature type="transmembrane region" description="Helical" evidence="5">
    <location>
        <begin position="198"/>
        <end position="218"/>
    </location>
</feature>
<keyword evidence="7" id="KW-1185">Reference proteome</keyword>
<dbReference type="Pfam" id="PF01758">
    <property type="entry name" value="SBF"/>
    <property type="match status" value="1"/>
</dbReference>
<feature type="transmembrane region" description="Helical" evidence="5">
    <location>
        <begin position="100"/>
        <end position="121"/>
    </location>
</feature>
<evidence type="ECO:0000256" key="3">
    <source>
        <dbReference type="ARBA" id="ARBA00022989"/>
    </source>
</evidence>
<dbReference type="InterPro" id="IPR038770">
    <property type="entry name" value="Na+/solute_symporter_sf"/>
</dbReference>
<gene>
    <name evidence="6" type="ORF">DESME_08285</name>
</gene>
<reference evidence="6 7" key="1">
    <citation type="submission" date="2013-12" db="EMBL/GenBank/DDBJ databases">
        <authorList>
            <consortium name="DOE Joint Genome Institute"/>
            <person name="Smidt H."/>
            <person name="Huntemann M."/>
            <person name="Han J."/>
            <person name="Chen A."/>
            <person name="Kyrpides N."/>
            <person name="Mavromatis K."/>
            <person name="Markowitz V."/>
            <person name="Palaniappan K."/>
            <person name="Ivanova N."/>
            <person name="Schaumberg A."/>
            <person name="Pati A."/>
            <person name="Liolios K."/>
            <person name="Nordberg H.P."/>
            <person name="Cantor M.N."/>
            <person name="Hua S.X."/>
            <person name="Woyke T."/>
        </authorList>
    </citation>
    <scope>NUCLEOTIDE SEQUENCE [LARGE SCALE GENOMIC DNA]</scope>
    <source>
        <strain evidence="7">DSM 15288</strain>
    </source>
</reference>
<dbReference type="Proteomes" id="UP000010847">
    <property type="component" value="Chromosome"/>
</dbReference>